<evidence type="ECO:0000259" key="4">
    <source>
        <dbReference type="PROSITE" id="PS01124"/>
    </source>
</evidence>
<dbReference type="GO" id="GO:0043565">
    <property type="term" value="F:sequence-specific DNA binding"/>
    <property type="evidence" value="ECO:0007669"/>
    <property type="project" value="InterPro"/>
</dbReference>
<keyword evidence="1" id="KW-0805">Transcription regulation</keyword>
<dbReference type="InterPro" id="IPR037923">
    <property type="entry name" value="HTH-like"/>
</dbReference>
<gene>
    <name evidence="5" type="ORF">IAC96_06735</name>
</gene>
<proteinExistence type="predicted"/>
<dbReference type="Pfam" id="PF12833">
    <property type="entry name" value="HTH_18"/>
    <property type="match status" value="1"/>
</dbReference>
<feature type="domain" description="HTH araC/xylS-type" evidence="4">
    <location>
        <begin position="204"/>
        <end position="302"/>
    </location>
</feature>
<dbReference type="PANTHER" id="PTHR43280">
    <property type="entry name" value="ARAC-FAMILY TRANSCRIPTIONAL REGULATOR"/>
    <property type="match status" value="1"/>
</dbReference>
<dbReference type="AlphaFoldDB" id="A0A9D1EEK4"/>
<sequence length="310" mass="36933">MIDMETANQNEREVKEKVTDKLEEIVKHGDKFLPFSRYFGDCRIFKDVYTHWHKEMECIYIRRGRGTFQINKATVVGREGDLILIEKEAIHHIRSSRRDILHFESIVFDLKMMQCVIEDLCQIAFVEPLIKKKVTFNPIVRTGDDGYQEISQAFFYILKIYQEKEAYYYVALKAALFQFFYQLLRGGYMEMAQEEETRQIEAIKMVLDYIHAHYSESITAKEMADMVHYSEYHFMKLFKVYTGKTLISYINEYRIERSKYELLKTNQTIDEIADQVGFCTTSYYIQLFQRIEGVTPNKFRKEQVLEGIHS</sequence>
<evidence type="ECO:0000256" key="2">
    <source>
        <dbReference type="ARBA" id="ARBA00023125"/>
    </source>
</evidence>
<accession>A0A9D1EEK4</accession>
<dbReference type="InterPro" id="IPR014710">
    <property type="entry name" value="RmlC-like_jellyroll"/>
</dbReference>
<keyword evidence="2" id="KW-0238">DNA-binding</keyword>
<dbReference type="Pfam" id="PF02311">
    <property type="entry name" value="AraC_binding"/>
    <property type="match status" value="1"/>
</dbReference>
<dbReference type="SUPFAM" id="SSF46689">
    <property type="entry name" value="Homeodomain-like"/>
    <property type="match status" value="2"/>
</dbReference>
<dbReference type="PROSITE" id="PS01124">
    <property type="entry name" value="HTH_ARAC_FAMILY_2"/>
    <property type="match status" value="1"/>
</dbReference>
<dbReference type="PANTHER" id="PTHR43280:SF28">
    <property type="entry name" value="HTH-TYPE TRANSCRIPTIONAL ACTIVATOR RHAS"/>
    <property type="match status" value="1"/>
</dbReference>
<organism evidence="5 6">
    <name type="scientific">Candidatus Fimimorpha faecalis</name>
    <dbReference type="NCBI Taxonomy" id="2840824"/>
    <lineage>
        <taxon>Bacteria</taxon>
        <taxon>Bacillati</taxon>
        <taxon>Bacillota</taxon>
        <taxon>Clostridia</taxon>
        <taxon>Eubacteriales</taxon>
        <taxon>Candidatus Fimimorpha</taxon>
    </lineage>
</organism>
<evidence type="ECO:0000256" key="3">
    <source>
        <dbReference type="ARBA" id="ARBA00023163"/>
    </source>
</evidence>
<dbReference type="PROSITE" id="PS00041">
    <property type="entry name" value="HTH_ARAC_FAMILY_1"/>
    <property type="match status" value="1"/>
</dbReference>
<keyword evidence="3" id="KW-0804">Transcription</keyword>
<evidence type="ECO:0000256" key="1">
    <source>
        <dbReference type="ARBA" id="ARBA00023015"/>
    </source>
</evidence>
<reference evidence="5" key="1">
    <citation type="submission" date="2020-10" db="EMBL/GenBank/DDBJ databases">
        <authorList>
            <person name="Gilroy R."/>
        </authorList>
    </citation>
    <scope>NUCLEOTIDE SEQUENCE</scope>
    <source>
        <strain evidence="5">ChiW13-3771</strain>
    </source>
</reference>
<evidence type="ECO:0000313" key="6">
    <source>
        <dbReference type="Proteomes" id="UP000824201"/>
    </source>
</evidence>
<dbReference type="EMBL" id="DVHN01000074">
    <property type="protein sequence ID" value="HIR88631.1"/>
    <property type="molecule type" value="Genomic_DNA"/>
</dbReference>
<dbReference type="InterPro" id="IPR009057">
    <property type="entry name" value="Homeodomain-like_sf"/>
</dbReference>
<dbReference type="Gene3D" id="2.60.120.10">
    <property type="entry name" value="Jelly Rolls"/>
    <property type="match status" value="1"/>
</dbReference>
<dbReference type="Proteomes" id="UP000824201">
    <property type="component" value="Unassembled WGS sequence"/>
</dbReference>
<dbReference type="SMART" id="SM00342">
    <property type="entry name" value="HTH_ARAC"/>
    <property type="match status" value="1"/>
</dbReference>
<comment type="caution">
    <text evidence="5">The sequence shown here is derived from an EMBL/GenBank/DDBJ whole genome shotgun (WGS) entry which is preliminary data.</text>
</comment>
<name>A0A9D1EEK4_9FIRM</name>
<dbReference type="InterPro" id="IPR018060">
    <property type="entry name" value="HTH_AraC"/>
</dbReference>
<dbReference type="Gene3D" id="1.10.10.60">
    <property type="entry name" value="Homeodomain-like"/>
    <property type="match status" value="2"/>
</dbReference>
<dbReference type="GO" id="GO:0003700">
    <property type="term" value="F:DNA-binding transcription factor activity"/>
    <property type="evidence" value="ECO:0007669"/>
    <property type="project" value="InterPro"/>
</dbReference>
<dbReference type="InterPro" id="IPR003313">
    <property type="entry name" value="AraC-bd"/>
</dbReference>
<evidence type="ECO:0000313" key="5">
    <source>
        <dbReference type="EMBL" id="HIR88631.1"/>
    </source>
</evidence>
<protein>
    <submittedName>
        <fullName evidence="5">AraC family transcriptional regulator</fullName>
    </submittedName>
</protein>
<dbReference type="InterPro" id="IPR018062">
    <property type="entry name" value="HTH_AraC-typ_CS"/>
</dbReference>
<dbReference type="SUPFAM" id="SSF51215">
    <property type="entry name" value="Regulatory protein AraC"/>
    <property type="match status" value="1"/>
</dbReference>
<reference evidence="5" key="2">
    <citation type="journal article" date="2021" name="PeerJ">
        <title>Extensive microbial diversity within the chicken gut microbiome revealed by metagenomics and culture.</title>
        <authorList>
            <person name="Gilroy R."/>
            <person name="Ravi A."/>
            <person name="Getino M."/>
            <person name="Pursley I."/>
            <person name="Horton D.L."/>
            <person name="Alikhan N.F."/>
            <person name="Baker D."/>
            <person name="Gharbi K."/>
            <person name="Hall N."/>
            <person name="Watson M."/>
            <person name="Adriaenssens E.M."/>
            <person name="Foster-Nyarko E."/>
            <person name="Jarju S."/>
            <person name="Secka A."/>
            <person name="Antonio M."/>
            <person name="Oren A."/>
            <person name="Chaudhuri R.R."/>
            <person name="La Ragione R."/>
            <person name="Hildebrand F."/>
            <person name="Pallen M.J."/>
        </authorList>
    </citation>
    <scope>NUCLEOTIDE SEQUENCE</scope>
    <source>
        <strain evidence="5">ChiW13-3771</strain>
    </source>
</reference>